<evidence type="ECO:0000256" key="5">
    <source>
        <dbReference type="SAM" id="Phobius"/>
    </source>
</evidence>
<feature type="transmembrane region" description="Helical" evidence="5">
    <location>
        <begin position="199"/>
        <end position="217"/>
    </location>
</feature>
<evidence type="ECO:0000313" key="7">
    <source>
        <dbReference type="EMBL" id="MBK0421807.1"/>
    </source>
</evidence>
<keyword evidence="8" id="KW-1185">Reference proteome</keyword>
<accession>A0A934QER1</accession>
<evidence type="ECO:0000313" key="8">
    <source>
        <dbReference type="Proteomes" id="UP000618733"/>
    </source>
</evidence>
<dbReference type="Proteomes" id="UP000618733">
    <property type="component" value="Unassembled WGS sequence"/>
</dbReference>
<dbReference type="AlphaFoldDB" id="A0A934QER1"/>
<feature type="transmembrane region" description="Helical" evidence="5">
    <location>
        <begin position="33"/>
        <end position="61"/>
    </location>
</feature>
<feature type="domain" description="Integral membrane bound transporter" evidence="6">
    <location>
        <begin position="213"/>
        <end position="337"/>
    </location>
</feature>
<keyword evidence="3 5" id="KW-1133">Transmembrane helix</keyword>
<evidence type="ECO:0000256" key="2">
    <source>
        <dbReference type="ARBA" id="ARBA00022692"/>
    </source>
</evidence>
<gene>
    <name evidence="7" type="ORF">JD292_06945</name>
</gene>
<feature type="transmembrane region" description="Helical" evidence="5">
    <location>
        <begin position="123"/>
        <end position="143"/>
    </location>
</feature>
<dbReference type="GO" id="GO:0016020">
    <property type="term" value="C:membrane"/>
    <property type="evidence" value="ECO:0007669"/>
    <property type="project" value="UniProtKB-SubCell"/>
</dbReference>
<dbReference type="InterPro" id="IPR049453">
    <property type="entry name" value="Memb_transporter_dom"/>
</dbReference>
<feature type="transmembrane region" description="Helical" evidence="5">
    <location>
        <begin position="325"/>
        <end position="342"/>
    </location>
</feature>
<feature type="transmembrane region" description="Helical" evidence="5">
    <location>
        <begin position="297"/>
        <end position="319"/>
    </location>
</feature>
<reference evidence="7" key="1">
    <citation type="submission" date="2020-12" db="EMBL/GenBank/DDBJ databases">
        <title>Leucobacter sp. CAS2, isolated from Chromium sludge.</title>
        <authorList>
            <person name="Xu Z."/>
        </authorList>
    </citation>
    <scope>NUCLEOTIDE SEQUENCE</scope>
    <source>
        <strain evidence="7">CSA2</strain>
    </source>
</reference>
<feature type="transmembrane region" description="Helical" evidence="5">
    <location>
        <begin position="149"/>
        <end position="171"/>
    </location>
</feature>
<dbReference type="Pfam" id="PF13515">
    <property type="entry name" value="FUSC_2"/>
    <property type="match status" value="1"/>
</dbReference>
<evidence type="ECO:0000259" key="6">
    <source>
        <dbReference type="Pfam" id="PF13515"/>
    </source>
</evidence>
<protein>
    <submittedName>
        <fullName evidence="7">FUSC family protein</fullName>
    </submittedName>
</protein>
<keyword evidence="4 5" id="KW-0472">Membrane</keyword>
<organism evidence="7 8">
    <name type="scientific">Leucobacter edaphi</name>
    <dbReference type="NCBI Taxonomy" id="2796472"/>
    <lineage>
        <taxon>Bacteria</taxon>
        <taxon>Bacillati</taxon>
        <taxon>Actinomycetota</taxon>
        <taxon>Actinomycetes</taxon>
        <taxon>Micrococcales</taxon>
        <taxon>Microbacteriaceae</taxon>
        <taxon>Leucobacter</taxon>
    </lineage>
</organism>
<evidence type="ECO:0000256" key="4">
    <source>
        <dbReference type="ARBA" id="ARBA00023136"/>
    </source>
</evidence>
<feature type="transmembrane region" description="Helical" evidence="5">
    <location>
        <begin position="73"/>
        <end position="90"/>
    </location>
</feature>
<comment type="subcellular location">
    <subcellularLocation>
        <location evidence="1">Membrane</location>
        <topology evidence="1">Multi-pass membrane protein</topology>
    </subcellularLocation>
</comment>
<evidence type="ECO:0000256" key="3">
    <source>
        <dbReference type="ARBA" id="ARBA00022989"/>
    </source>
</evidence>
<keyword evidence="2 5" id="KW-0812">Transmembrane</keyword>
<dbReference type="EMBL" id="JAEHOI010000005">
    <property type="protein sequence ID" value="MBK0421807.1"/>
    <property type="molecule type" value="Genomic_DNA"/>
</dbReference>
<sequence length="345" mass="35638">MLSAARTAFLSLFVVSSDAPPRGWIALRAAISIGVPLGLLTALGHEAIGIQTSAGAFVALYAAGHGARERAKVLPAVAGVIIACAALGVLLAPSVIWTAIGLVVVAVGTSAFAFGYRLGPPGPVFFVLVYGLSGNITTVVDGQRVNDPVVYLLAVAAGAAFSYLVALAPLVRPAERWRAARPIRELLPGPWLGKGELELLFRILIIAVLGIVLSAWLADPHRAYWAVSTGVAVVGLSAVRSHAIARGVHRTVGTLLGAALALAVAPLGRNALALVLVVTALQFLIELVVVRNYALALVFITPLVLLITVAATGAGDVIGPTWERVIDTVIGSCLAVVTGVLHRRN</sequence>
<feature type="transmembrane region" description="Helical" evidence="5">
    <location>
        <begin position="223"/>
        <end position="240"/>
    </location>
</feature>
<comment type="caution">
    <text evidence="7">The sequence shown here is derived from an EMBL/GenBank/DDBJ whole genome shotgun (WGS) entry which is preliminary data.</text>
</comment>
<name>A0A934QER1_9MICO</name>
<proteinExistence type="predicted"/>
<evidence type="ECO:0000256" key="1">
    <source>
        <dbReference type="ARBA" id="ARBA00004141"/>
    </source>
</evidence>